<dbReference type="Proteomes" id="UP000192596">
    <property type="component" value="Unassembled WGS sequence"/>
</dbReference>
<reference evidence="3" key="1">
    <citation type="submission" date="2017-03" db="EMBL/GenBank/DDBJ databases">
        <title>Genomes of endolithic fungi from Antarctica.</title>
        <authorList>
            <person name="Coleine C."/>
            <person name="Masonjones S."/>
            <person name="Stajich J.E."/>
        </authorList>
    </citation>
    <scope>NUCLEOTIDE SEQUENCE [LARGE SCALE GENOMIC DNA]</scope>
    <source>
        <strain evidence="3">CCFEE 5527</strain>
    </source>
</reference>
<organism evidence="2 3">
    <name type="scientific">Cryoendolithus antarcticus</name>
    <dbReference type="NCBI Taxonomy" id="1507870"/>
    <lineage>
        <taxon>Eukaryota</taxon>
        <taxon>Fungi</taxon>
        <taxon>Dikarya</taxon>
        <taxon>Ascomycota</taxon>
        <taxon>Pezizomycotina</taxon>
        <taxon>Dothideomycetes</taxon>
        <taxon>Dothideomycetidae</taxon>
        <taxon>Cladosporiales</taxon>
        <taxon>Cladosporiaceae</taxon>
        <taxon>Cryoendolithus</taxon>
    </lineage>
</organism>
<comment type="caution">
    <text evidence="2">The sequence shown here is derived from an EMBL/GenBank/DDBJ whole genome shotgun (WGS) entry which is preliminary data.</text>
</comment>
<feature type="transmembrane region" description="Helical" evidence="1">
    <location>
        <begin position="81"/>
        <end position="102"/>
    </location>
</feature>
<dbReference type="InParanoid" id="A0A1V8T042"/>
<evidence type="ECO:0000256" key="1">
    <source>
        <dbReference type="SAM" id="Phobius"/>
    </source>
</evidence>
<protein>
    <submittedName>
        <fullName evidence="2">Uncharacterized protein</fullName>
    </submittedName>
</protein>
<sequence>MASRQCSHGANAADIEKLASPSYEALNPITPAPAPLPAPAQVQINCCNHNVKSAEPTNNETEPAPCVTCGEPRSTSSSNAVSVWMTWSVTTGLLIWLLVLLYNTKEAIDRQPGKISVVTTTQFVAMPTATSVPG</sequence>
<keyword evidence="3" id="KW-1185">Reference proteome</keyword>
<name>A0A1V8T042_9PEZI</name>
<keyword evidence="1" id="KW-1133">Transmembrane helix</keyword>
<evidence type="ECO:0000313" key="3">
    <source>
        <dbReference type="Proteomes" id="UP000192596"/>
    </source>
</evidence>
<keyword evidence="1" id="KW-0472">Membrane</keyword>
<gene>
    <name evidence="2" type="ORF">B0A48_09601</name>
</gene>
<accession>A0A1V8T042</accession>
<evidence type="ECO:0000313" key="2">
    <source>
        <dbReference type="EMBL" id="OQO04679.1"/>
    </source>
</evidence>
<proteinExistence type="predicted"/>
<dbReference type="EMBL" id="NAJO01000021">
    <property type="protein sequence ID" value="OQO04679.1"/>
    <property type="molecule type" value="Genomic_DNA"/>
</dbReference>
<dbReference type="AlphaFoldDB" id="A0A1V8T042"/>
<keyword evidence="1" id="KW-0812">Transmembrane</keyword>